<sequence length="932" mass="98583">MKKLIRTFKHISILILAIALLGCEEEDTVLPKVVAGFSYTLNADTGTVTFINLSTQATNYSWDFGDETSSTLINPVKTYPNGTYTIILTASVVAGSSSTFQDEITILIPEIATIPITFDGENTKYEAEVFGGASFEVVDNPAPGGANANTSKVGAITNSGAEYEGISFDLGSDLDFTTNKSISINFWADEPVDVLLKFEEGTGGDIQETASHGGTGWEIIIFNFNSSDEYSKLTLFVDGLGTTAGAFYIDDINQIETPLTCTEEDMQSLGGSDLNMTFMADIPSERIISDGTTFEIIDNPDFDNEINKSCKVAKITKLNQNPWDNSQIDLDSKLDFNSHDGLKIKVWSARENTEVRIKLEEIGNKDNNFETFLTTSVTSGWEELTFPFSSAESDRFDKIVIFFDLNAENTDTYYFDDLMLYGTGSGGGGGTAFDDGLLTNGDFETGDGTAWYGNALDVRTEGGNSFTFAEVGTPLPANSFEINLSQKGIEMIPGKTYKLSFDASSDGNRTIIAGIGDTFGDFKSVDRVVNLTAETQTFTYDLVAADIIGGLDNRIFFDLGGDTGVVVIDNVSLFCLDCDSGGGGGGTSSGFPLNFEDGINIFSPFEGAIVDVIDNPQPSGNTSSKVLELIKPSGTPFYAGVNSSQGLGGPLVNLANGMIFTMKIWSPKPNIEVRARLEQEPGVIDPPAYQIFQTVANANEWVTLTFDFSDQAMSSYTYTRLVINTDWANGGDGQPIYIDDIEQSGATNGGGGSGGGSGGGTGGGGGAVDGGLTNNGDFETGDTTGYTIFDAQGGVFTVTNEEAQSGSFSGKLVAGEGTEIVIKQANLNSEPAIGTGVSVTISFDLKGSLAGAGGVVFAEFFSEKSPEGVSKAEILGGAPLTPTDTWTNYTFTTTTGDDVSGGVTLQLKAACGAVSGCGVIAYFDNVSVTMNQ</sequence>
<dbReference type="InterPro" id="IPR022409">
    <property type="entry name" value="PKD/Chitinase_dom"/>
</dbReference>
<gene>
    <name evidence="3" type="ORF">RHP49_07115</name>
</gene>
<dbReference type="SMART" id="SM00089">
    <property type="entry name" value="PKD"/>
    <property type="match status" value="1"/>
</dbReference>
<dbReference type="InterPro" id="IPR008979">
    <property type="entry name" value="Galactose-bd-like_sf"/>
</dbReference>
<dbReference type="InterPro" id="IPR013783">
    <property type="entry name" value="Ig-like_fold"/>
</dbReference>
<evidence type="ECO:0000313" key="3">
    <source>
        <dbReference type="EMBL" id="WNH14016.1"/>
    </source>
</evidence>
<dbReference type="SUPFAM" id="SSF49785">
    <property type="entry name" value="Galactose-binding domain-like"/>
    <property type="match status" value="1"/>
</dbReference>
<evidence type="ECO:0000256" key="1">
    <source>
        <dbReference type="SAM" id="MobiDB-lite"/>
    </source>
</evidence>
<accession>A0ABY9Y726</accession>
<keyword evidence="4" id="KW-1185">Reference proteome</keyword>
<name>A0ABY9Y726_9FLAO</name>
<dbReference type="EMBL" id="CP134536">
    <property type="protein sequence ID" value="WNH14016.1"/>
    <property type="molecule type" value="Genomic_DNA"/>
</dbReference>
<dbReference type="CDD" id="cd00146">
    <property type="entry name" value="PKD"/>
    <property type="match status" value="1"/>
</dbReference>
<feature type="region of interest" description="Disordered" evidence="1">
    <location>
        <begin position="738"/>
        <end position="776"/>
    </location>
</feature>
<dbReference type="InterPro" id="IPR000601">
    <property type="entry name" value="PKD_dom"/>
</dbReference>
<reference evidence="3 4" key="1">
    <citation type="submission" date="2023-09" db="EMBL/GenBank/DDBJ databases">
        <title>Thalassobella suaedae gen. nov., sp. nov., a marine bacterium of the family Flavobacteriaceae isolated from a halophyte Suaeda japonica.</title>
        <authorList>
            <person name="Lee S.Y."/>
            <person name="Hwang C.Y."/>
        </authorList>
    </citation>
    <scope>NUCLEOTIDE SEQUENCE [LARGE SCALE GENOMIC DNA]</scope>
    <source>
        <strain evidence="3 4">HL-DH10</strain>
    </source>
</reference>
<organism evidence="3 4">
    <name type="scientific">Thalassobellus suaedae</name>
    <dbReference type="NCBI Taxonomy" id="3074124"/>
    <lineage>
        <taxon>Bacteria</taxon>
        <taxon>Pseudomonadati</taxon>
        <taxon>Bacteroidota</taxon>
        <taxon>Flavobacteriia</taxon>
        <taxon>Flavobacteriales</taxon>
        <taxon>Flavobacteriaceae</taxon>
        <taxon>Thalassobellus</taxon>
    </lineage>
</organism>
<dbReference type="Gene3D" id="2.60.120.260">
    <property type="entry name" value="Galactose-binding domain-like"/>
    <property type="match status" value="5"/>
</dbReference>
<dbReference type="PROSITE" id="PS51257">
    <property type="entry name" value="PROKAR_LIPOPROTEIN"/>
    <property type="match status" value="1"/>
</dbReference>
<dbReference type="InterPro" id="IPR035986">
    <property type="entry name" value="PKD_dom_sf"/>
</dbReference>
<evidence type="ECO:0000259" key="2">
    <source>
        <dbReference type="SMART" id="SM00089"/>
    </source>
</evidence>
<feature type="domain" description="PKD/Chitinase" evidence="2">
    <location>
        <begin position="34"/>
        <end position="109"/>
    </location>
</feature>
<dbReference type="Pfam" id="PF18911">
    <property type="entry name" value="PKD_4"/>
    <property type="match status" value="1"/>
</dbReference>
<dbReference type="SUPFAM" id="SSF49299">
    <property type="entry name" value="PKD domain"/>
    <property type="match status" value="1"/>
</dbReference>
<protein>
    <submittedName>
        <fullName evidence="3">Carbohydrate binding domain-containing protein</fullName>
    </submittedName>
</protein>
<dbReference type="Gene3D" id="2.60.40.10">
    <property type="entry name" value="Immunoglobulins"/>
    <property type="match status" value="1"/>
</dbReference>
<evidence type="ECO:0000313" key="4">
    <source>
        <dbReference type="Proteomes" id="UP001303407"/>
    </source>
</evidence>
<dbReference type="Proteomes" id="UP001303407">
    <property type="component" value="Chromosome"/>
</dbReference>
<dbReference type="RefSeq" id="WP_415864010.1">
    <property type="nucleotide sequence ID" value="NZ_CP134536.1"/>
</dbReference>
<proteinExistence type="predicted"/>
<feature type="compositionally biased region" description="Gly residues" evidence="1">
    <location>
        <begin position="747"/>
        <end position="769"/>
    </location>
</feature>